<dbReference type="PROSITE" id="PS51257">
    <property type="entry name" value="PROKAR_LIPOPROTEIN"/>
    <property type="match status" value="1"/>
</dbReference>
<dbReference type="EMBL" id="AYSV01000118">
    <property type="protein sequence ID" value="ETD67535.1"/>
    <property type="molecule type" value="Genomic_DNA"/>
</dbReference>
<protein>
    <recommendedName>
        <fullName evidence="3">Lipoprotein</fullName>
    </recommendedName>
</protein>
<evidence type="ECO:0000313" key="1">
    <source>
        <dbReference type="EMBL" id="ETD67535.1"/>
    </source>
</evidence>
<dbReference type="AlphaFoldDB" id="V8FTT1"/>
<proteinExistence type="predicted"/>
<evidence type="ECO:0000313" key="2">
    <source>
        <dbReference type="Proteomes" id="UP000018766"/>
    </source>
</evidence>
<keyword evidence="2" id="KW-1185">Reference proteome</keyword>
<dbReference type="RefSeq" id="WP_023952777.1">
    <property type="nucleotide sequence ID" value="NZ_AYSV01000118.1"/>
</dbReference>
<accession>V8FTT1</accession>
<name>V8FTT1_9BURK</name>
<dbReference type="Proteomes" id="UP000018766">
    <property type="component" value="Unassembled WGS sequence"/>
</dbReference>
<gene>
    <name evidence="1" type="ORF">V757_11135</name>
</gene>
<sequence length="102" mass="10990">MKKVLLAAAVAVTLAACSTTKNPEGYVARLQCASGHDALYIYKINEHKLSQAQKAKLAPAVQAVQDDCRSKQRFVILNALKAYTWEGGEPRDLEGAEGDAAE</sequence>
<organism evidence="1 2">
    <name type="scientific">Pelistega indica</name>
    <dbReference type="NCBI Taxonomy" id="1414851"/>
    <lineage>
        <taxon>Bacteria</taxon>
        <taxon>Pseudomonadati</taxon>
        <taxon>Pseudomonadota</taxon>
        <taxon>Betaproteobacteria</taxon>
        <taxon>Burkholderiales</taxon>
        <taxon>Alcaligenaceae</taxon>
        <taxon>Pelistega</taxon>
    </lineage>
</organism>
<evidence type="ECO:0008006" key="3">
    <source>
        <dbReference type="Google" id="ProtNLM"/>
    </source>
</evidence>
<comment type="caution">
    <text evidence="1">The sequence shown here is derived from an EMBL/GenBank/DDBJ whole genome shotgun (WGS) entry which is preliminary data.</text>
</comment>
<reference evidence="1 2" key="1">
    <citation type="submission" date="2013-11" db="EMBL/GenBank/DDBJ databases">
        <title>Genomic analysis of Pelistega sp. HM-7.</title>
        <authorList>
            <person name="Kumbhare S.V."/>
            <person name="Shetty S.A."/>
            <person name="Sharma O."/>
            <person name="Dhotre D.P."/>
        </authorList>
    </citation>
    <scope>NUCLEOTIDE SEQUENCE [LARGE SCALE GENOMIC DNA]</scope>
    <source>
        <strain evidence="1 2">HM-7</strain>
    </source>
</reference>